<protein>
    <submittedName>
        <fullName evidence="3">Uncharacterized protein</fullName>
    </submittedName>
</protein>
<sequence>MAEVEERPRQTPSTDLNHGANGVIATETTTRVSSTASTPPRSKQSPTAPSTPPAPNYPEILRKLPENLRKFFVRCYCATCSVQFGTVFNAWKRVNDSYFIPRHPFVHDIAQFATAGEPRAAHTGGELEGCTIQPLSCFSCDSIFAVKCLEAPDNKSQYQGCLLFKVTRMSIFCEVTEKPVAPNVVEELQAQPDGSDRFSPVDSAGTERQPNTVESPKHYLPYDPVASVGNSEENDSNNTGDHISREASELNVEADKSNESEEDGEPEEFEEIEQTQVRERSEPAEESDVIHRLQAISVYTMETLTKQKGDIDRISGVLDNVQSEMRNVRLLIEEVRREQQTRPMPPPPPAQPEGLPIETLEIFTENMTRIGQKANEVEGLKLQIELMKQRIKRIERISSTPVPQFTGEPYPLISPSVARDEFLSGSRVNGLELSQTPALNPRTPGLPAEVNNQAIAEPFTPAGDDQGQSTRSVRRLSSKRELSAMADPTLDSARKRLRSATRQGGIPVGEAEQVRNVEAEALIQPVNGNHTLSVPDVLTPQATDVVSHSIASGEAQGQAMASPATTGRRRGGARRGRGRRRYVSDPFVRTNGEDTEWTGFDDTANADTAKADTPTIHRRSSTRGGRGSRRGGATTLNGSHTLPRIRHSLGAVEPGAVILSNGVRLTKKGLPDMRGEAVRRRHAQRKLEREQEELAARERRLAGASGIEETIAVGKPPLAPKNEPASTYTNGAEAGQGASAQQPSRHSVLMAKIFPEGFEAQRRRQHLASQLFPSPALETRRAESAAVAAASSMAREAASAITAGNLGHGRERETEGQAEQAMQAD</sequence>
<evidence type="ECO:0000256" key="1">
    <source>
        <dbReference type="SAM" id="Coils"/>
    </source>
</evidence>
<evidence type="ECO:0000313" key="4">
    <source>
        <dbReference type="Proteomes" id="UP000076632"/>
    </source>
</evidence>
<feature type="compositionally biased region" description="Acidic residues" evidence="2">
    <location>
        <begin position="260"/>
        <end position="273"/>
    </location>
</feature>
<feature type="region of interest" description="Disordered" evidence="2">
    <location>
        <begin position="552"/>
        <end position="580"/>
    </location>
</feature>
<dbReference type="AlphaFoldDB" id="A0A165HLC6"/>
<evidence type="ECO:0000313" key="3">
    <source>
        <dbReference type="EMBL" id="KZF23689.1"/>
    </source>
</evidence>
<reference evidence="3 4" key="1">
    <citation type="journal article" date="2016" name="Fungal Biol.">
        <title>The genome of Xylona heveae provides a window into fungal endophytism.</title>
        <authorList>
            <person name="Gazis R."/>
            <person name="Kuo A."/>
            <person name="Riley R."/>
            <person name="LaButti K."/>
            <person name="Lipzen A."/>
            <person name="Lin J."/>
            <person name="Amirebrahimi M."/>
            <person name="Hesse C.N."/>
            <person name="Spatafora J.W."/>
            <person name="Henrissat B."/>
            <person name="Hainaut M."/>
            <person name="Grigoriev I.V."/>
            <person name="Hibbett D.S."/>
        </authorList>
    </citation>
    <scope>NUCLEOTIDE SEQUENCE [LARGE SCALE GENOMIC DNA]</scope>
    <source>
        <strain evidence="3 4">TC161</strain>
    </source>
</reference>
<accession>A0A165HLC6</accession>
<feature type="compositionally biased region" description="Basic and acidic residues" evidence="2">
    <location>
        <begin position="276"/>
        <end position="288"/>
    </location>
</feature>
<feature type="region of interest" description="Disordered" evidence="2">
    <location>
        <begin position="458"/>
        <end position="482"/>
    </location>
</feature>
<feature type="region of interest" description="Disordered" evidence="2">
    <location>
        <begin position="594"/>
        <end position="645"/>
    </location>
</feature>
<keyword evidence="4" id="KW-1185">Reference proteome</keyword>
<dbReference type="Proteomes" id="UP000076632">
    <property type="component" value="Unassembled WGS sequence"/>
</dbReference>
<gene>
    <name evidence="3" type="ORF">L228DRAFT_238222</name>
</gene>
<feature type="region of interest" description="Disordered" evidence="2">
    <location>
        <begin position="714"/>
        <end position="744"/>
    </location>
</feature>
<keyword evidence="1" id="KW-0175">Coiled coil</keyword>
<feature type="compositionally biased region" description="Polar residues" evidence="2">
    <location>
        <begin position="26"/>
        <end position="44"/>
    </location>
</feature>
<dbReference type="InParanoid" id="A0A165HLC6"/>
<feature type="coiled-coil region" evidence="1">
    <location>
        <begin position="370"/>
        <end position="397"/>
    </location>
</feature>
<evidence type="ECO:0000256" key="2">
    <source>
        <dbReference type="SAM" id="MobiDB-lite"/>
    </source>
</evidence>
<name>A0A165HLC6_XYLHT</name>
<feature type="region of interest" description="Disordered" evidence="2">
    <location>
        <begin position="189"/>
        <end position="288"/>
    </location>
</feature>
<feature type="compositionally biased region" description="Low complexity" evidence="2">
    <location>
        <begin position="731"/>
        <end position="742"/>
    </location>
</feature>
<feature type="compositionally biased region" description="Basic residues" evidence="2">
    <location>
        <begin position="616"/>
        <end position="629"/>
    </location>
</feature>
<dbReference type="OrthoDB" id="5396360at2759"/>
<dbReference type="EMBL" id="KV407457">
    <property type="protein sequence ID" value="KZF23689.1"/>
    <property type="molecule type" value="Genomic_DNA"/>
</dbReference>
<feature type="compositionally biased region" description="Basic and acidic residues" evidence="2">
    <location>
        <begin position="242"/>
        <end position="259"/>
    </location>
</feature>
<feature type="region of interest" description="Disordered" evidence="2">
    <location>
        <begin position="672"/>
        <end position="691"/>
    </location>
</feature>
<feature type="region of interest" description="Disordered" evidence="2">
    <location>
        <begin position="800"/>
        <end position="825"/>
    </location>
</feature>
<feature type="compositionally biased region" description="Low complexity" evidence="2">
    <location>
        <begin position="601"/>
        <end position="614"/>
    </location>
</feature>
<feature type="region of interest" description="Disordered" evidence="2">
    <location>
        <begin position="1"/>
        <end position="58"/>
    </location>
</feature>
<feature type="compositionally biased region" description="Basic residues" evidence="2">
    <location>
        <begin position="567"/>
        <end position="580"/>
    </location>
</feature>
<dbReference type="OMA" id="MSIFCEV"/>
<proteinExistence type="predicted"/>
<organism evidence="3 4">
    <name type="scientific">Xylona heveae (strain CBS 132557 / TC161)</name>
    <dbReference type="NCBI Taxonomy" id="1328760"/>
    <lineage>
        <taxon>Eukaryota</taxon>
        <taxon>Fungi</taxon>
        <taxon>Dikarya</taxon>
        <taxon>Ascomycota</taxon>
        <taxon>Pezizomycotina</taxon>
        <taxon>Xylonomycetes</taxon>
        <taxon>Xylonales</taxon>
        <taxon>Xylonaceae</taxon>
        <taxon>Xylona</taxon>
    </lineage>
</organism>
<dbReference type="RefSeq" id="XP_018189244.1">
    <property type="nucleotide sequence ID" value="XM_018331018.1"/>
</dbReference>
<feature type="compositionally biased region" description="Polar residues" evidence="2">
    <location>
        <begin position="228"/>
        <end position="241"/>
    </location>
</feature>
<dbReference type="GeneID" id="28896155"/>